<dbReference type="Proteomes" id="UP000334340">
    <property type="component" value="Unassembled WGS sequence"/>
</dbReference>
<organism evidence="1 2">
    <name type="scientific">Candidatus Methylomirabilis lanthanidiphila</name>
    <dbReference type="NCBI Taxonomy" id="2211376"/>
    <lineage>
        <taxon>Bacteria</taxon>
        <taxon>Candidatus Methylomirabilota</taxon>
        <taxon>Candidatus Methylomirabilia</taxon>
        <taxon>Candidatus Methylomirabilales</taxon>
        <taxon>Candidatus Methylomirabilaceae</taxon>
        <taxon>Candidatus Methylomirabilis</taxon>
    </lineage>
</organism>
<evidence type="ECO:0000313" key="1">
    <source>
        <dbReference type="EMBL" id="VUZ83907.1"/>
    </source>
</evidence>
<proteinExistence type="predicted"/>
<accession>A0A564ZGA1</accession>
<reference evidence="1 2" key="1">
    <citation type="submission" date="2019-07" db="EMBL/GenBank/DDBJ databases">
        <authorList>
            <person name="Cremers G."/>
        </authorList>
    </citation>
    <scope>NUCLEOTIDE SEQUENCE [LARGE SCALE GENOMIC DNA]</scope>
</reference>
<dbReference type="InterPro" id="IPR018392">
    <property type="entry name" value="LysM"/>
</dbReference>
<protein>
    <recommendedName>
        <fullName evidence="3">LysM domain-containing protein</fullName>
    </recommendedName>
</protein>
<dbReference type="EMBL" id="CABIKM010000003">
    <property type="protein sequence ID" value="VUZ83907.1"/>
    <property type="molecule type" value="Genomic_DNA"/>
</dbReference>
<sequence>MIDPHQALQQMLQPAGLPLTLFPPTSRYHGIETATLETLEGKMVIYLKRRFVPPSDRFTLLQEHVVVQGDRLDNITARYLGDPEQFWRMCDANNAMRPDELTDTIGRRLRITLPEGIPGVPNA</sequence>
<evidence type="ECO:0000313" key="2">
    <source>
        <dbReference type="Proteomes" id="UP000334340"/>
    </source>
</evidence>
<dbReference type="CDD" id="cd00118">
    <property type="entry name" value="LysM"/>
    <property type="match status" value="1"/>
</dbReference>
<name>A0A564ZGA1_9BACT</name>
<evidence type="ECO:0008006" key="3">
    <source>
        <dbReference type="Google" id="ProtNLM"/>
    </source>
</evidence>
<keyword evidence="2" id="KW-1185">Reference proteome</keyword>
<gene>
    <name evidence="1" type="ORF">MELA_00265</name>
</gene>
<dbReference type="AlphaFoldDB" id="A0A564ZGA1"/>